<organism evidence="1 2">
    <name type="scientific">Cellulophaga fucicola</name>
    <dbReference type="NCBI Taxonomy" id="76595"/>
    <lineage>
        <taxon>Bacteria</taxon>
        <taxon>Pseudomonadati</taxon>
        <taxon>Bacteroidota</taxon>
        <taxon>Flavobacteriia</taxon>
        <taxon>Flavobacteriales</taxon>
        <taxon>Flavobacteriaceae</taxon>
        <taxon>Cellulophaga</taxon>
    </lineage>
</organism>
<dbReference type="EMBL" id="FPIY01000002">
    <property type="protein sequence ID" value="SFW47615.1"/>
    <property type="molecule type" value="Genomic_DNA"/>
</dbReference>
<dbReference type="OrthoDB" id="1145241at2"/>
<keyword evidence="2" id="KW-1185">Reference proteome</keyword>
<dbReference type="STRING" id="76595.SAMN05660313_01923"/>
<accession>A0A1K1PJ18</accession>
<dbReference type="RefSeq" id="WP_072303553.1">
    <property type="nucleotide sequence ID" value="NZ_FPIY01000002.1"/>
</dbReference>
<reference evidence="2" key="1">
    <citation type="submission" date="2016-11" db="EMBL/GenBank/DDBJ databases">
        <authorList>
            <person name="Varghese N."/>
            <person name="Submissions S."/>
        </authorList>
    </citation>
    <scope>NUCLEOTIDE SEQUENCE [LARGE SCALE GENOMIC DNA]</scope>
    <source>
        <strain evidence="2">DSM 24786</strain>
    </source>
</reference>
<proteinExistence type="predicted"/>
<dbReference type="Proteomes" id="UP000183257">
    <property type="component" value="Unassembled WGS sequence"/>
</dbReference>
<evidence type="ECO:0008006" key="3">
    <source>
        <dbReference type="Google" id="ProtNLM"/>
    </source>
</evidence>
<sequence length="218" mass="25487">MNWKIIFIMLIGLTACKNKTEKSPIKEVEKIISLDSLYSEVNNKPVLNTESTTKITDCNFDKFISDNRISKIAKDIYLDNNWKLDNAMGLLDSLTTKNKYSRPFYFKVVTLTYQKSDGAFSEGLGYEGKKYVKNNTKEFVSYFNSEKCFTEDDLTIWVNIIMLEFSLIANNEFDKNLIENYIEILNKNCLDCTENQKKTLKKFNSILRVKWNELLKHI</sequence>
<evidence type="ECO:0000313" key="1">
    <source>
        <dbReference type="EMBL" id="SFW47615.1"/>
    </source>
</evidence>
<evidence type="ECO:0000313" key="2">
    <source>
        <dbReference type="Proteomes" id="UP000183257"/>
    </source>
</evidence>
<protein>
    <recommendedName>
        <fullName evidence="3">Lipoprotein</fullName>
    </recommendedName>
</protein>
<name>A0A1K1PJ18_9FLAO</name>
<gene>
    <name evidence="1" type="ORF">SAMN05660313_01923</name>
</gene>
<dbReference type="AlphaFoldDB" id="A0A1K1PJ18"/>
<dbReference type="PROSITE" id="PS51257">
    <property type="entry name" value="PROKAR_LIPOPROTEIN"/>
    <property type="match status" value="1"/>
</dbReference>